<organism evidence="4 5">
    <name type="scientific">Paenibacillus pseudetheri</name>
    <dbReference type="NCBI Taxonomy" id="2897682"/>
    <lineage>
        <taxon>Bacteria</taxon>
        <taxon>Bacillati</taxon>
        <taxon>Bacillota</taxon>
        <taxon>Bacilli</taxon>
        <taxon>Bacillales</taxon>
        <taxon>Paenibacillaceae</taxon>
        <taxon>Paenibacillus</taxon>
    </lineage>
</organism>
<dbReference type="Pfam" id="PF00440">
    <property type="entry name" value="TetR_N"/>
    <property type="match status" value="1"/>
</dbReference>
<gene>
    <name evidence="4" type="ORF">PAECIP111894_04580</name>
</gene>
<evidence type="ECO:0000256" key="2">
    <source>
        <dbReference type="PROSITE-ProRule" id="PRU00335"/>
    </source>
</evidence>
<sequence length="184" mass="20723">MTTESSSGRKKSDESVSVNRREQILEAAVVVFAENGYYRATTAQVAEKVGISQPYVFKVFKNKEELFVASLERAFERIIRSFQGVEAPADQVLKESIKVYELLMKTHPNEIILQVQGLGIRDEVIRETMKKGMLEITNLVHEKFVAAGIEQPEVEVSTFMANGMLCNISMALGMPELKPKHRTE</sequence>
<name>A0ABM9BH69_9BACL</name>
<protein>
    <recommendedName>
        <fullName evidence="3">HTH tetR-type domain-containing protein</fullName>
    </recommendedName>
</protein>
<evidence type="ECO:0000313" key="4">
    <source>
        <dbReference type="EMBL" id="CAH1058406.1"/>
    </source>
</evidence>
<dbReference type="InterPro" id="IPR001647">
    <property type="entry name" value="HTH_TetR"/>
</dbReference>
<dbReference type="PROSITE" id="PS50977">
    <property type="entry name" value="HTH_TETR_2"/>
    <property type="match status" value="1"/>
</dbReference>
<dbReference type="RefSeq" id="WP_234540098.1">
    <property type="nucleotide sequence ID" value="NZ_CAKMAB010000033.1"/>
</dbReference>
<dbReference type="SUPFAM" id="SSF46689">
    <property type="entry name" value="Homeodomain-like"/>
    <property type="match status" value="1"/>
</dbReference>
<dbReference type="PANTHER" id="PTHR43479">
    <property type="entry name" value="ACREF/ENVCD OPERON REPRESSOR-RELATED"/>
    <property type="match status" value="1"/>
</dbReference>
<dbReference type="Proteomes" id="UP000838749">
    <property type="component" value="Unassembled WGS sequence"/>
</dbReference>
<keyword evidence="5" id="KW-1185">Reference proteome</keyword>
<dbReference type="InterPro" id="IPR050624">
    <property type="entry name" value="HTH-type_Tx_Regulator"/>
</dbReference>
<dbReference type="InterPro" id="IPR009057">
    <property type="entry name" value="Homeodomain-like_sf"/>
</dbReference>
<dbReference type="Gene3D" id="1.10.357.10">
    <property type="entry name" value="Tetracycline Repressor, domain 2"/>
    <property type="match status" value="1"/>
</dbReference>
<feature type="DNA-binding region" description="H-T-H motif" evidence="2">
    <location>
        <begin position="41"/>
        <end position="60"/>
    </location>
</feature>
<evidence type="ECO:0000259" key="3">
    <source>
        <dbReference type="PROSITE" id="PS50977"/>
    </source>
</evidence>
<reference evidence="4" key="1">
    <citation type="submission" date="2021-12" db="EMBL/GenBank/DDBJ databases">
        <authorList>
            <person name="Criscuolo A."/>
        </authorList>
    </citation>
    <scope>NUCLEOTIDE SEQUENCE</scope>
    <source>
        <strain evidence="4">CIP111894</strain>
    </source>
</reference>
<dbReference type="PANTHER" id="PTHR43479:SF11">
    <property type="entry name" value="ACREF_ENVCD OPERON REPRESSOR-RELATED"/>
    <property type="match status" value="1"/>
</dbReference>
<evidence type="ECO:0000256" key="1">
    <source>
        <dbReference type="ARBA" id="ARBA00023125"/>
    </source>
</evidence>
<proteinExistence type="predicted"/>
<dbReference type="EMBL" id="CAKMAB010000033">
    <property type="protein sequence ID" value="CAH1058406.1"/>
    <property type="molecule type" value="Genomic_DNA"/>
</dbReference>
<dbReference type="PRINTS" id="PR00455">
    <property type="entry name" value="HTHTETR"/>
</dbReference>
<accession>A0ABM9BH69</accession>
<feature type="domain" description="HTH tetR-type" evidence="3">
    <location>
        <begin position="18"/>
        <end position="78"/>
    </location>
</feature>
<comment type="caution">
    <text evidence="4">The sequence shown here is derived from an EMBL/GenBank/DDBJ whole genome shotgun (WGS) entry which is preliminary data.</text>
</comment>
<keyword evidence="1 2" id="KW-0238">DNA-binding</keyword>
<evidence type="ECO:0000313" key="5">
    <source>
        <dbReference type="Proteomes" id="UP000838749"/>
    </source>
</evidence>